<dbReference type="SUPFAM" id="SSF51735">
    <property type="entry name" value="NAD(P)-binding Rossmann-fold domains"/>
    <property type="match status" value="1"/>
</dbReference>
<keyword evidence="7" id="KW-1185">Reference proteome</keyword>
<evidence type="ECO:0000259" key="5">
    <source>
        <dbReference type="SMART" id="SM00822"/>
    </source>
</evidence>
<evidence type="ECO:0000256" key="1">
    <source>
        <dbReference type="ARBA" id="ARBA00006484"/>
    </source>
</evidence>
<dbReference type="PRINTS" id="PR00080">
    <property type="entry name" value="SDRFAMILY"/>
</dbReference>
<keyword evidence="4" id="KW-0472">Membrane</keyword>
<dbReference type="PANTHER" id="PTHR44196">
    <property type="entry name" value="DEHYDROGENASE/REDUCTASE SDR FAMILY MEMBER 7B"/>
    <property type="match status" value="1"/>
</dbReference>
<dbReference type="EMBL" id="JANJOU010000004">
    <property type="protein sequence ID" value="MCR0981942.1"/>
    <property type="molecule type" value="Genomic_DNA"/>
</dbReference>
<dbReference type="PROSITE" id="PS00061">
    <property type="entry name" value="ADH_SHORT"/>
    <property type="match status" value="1"/>
</dbReference>
<evidence type="ECO:0000256" key="3">
    <source>
        <dbReference type="SAM" id="MobiDB-lite"/>
    </source>
</evidence>
<dbReference type="Pfam" id="PF00106">
    <property type="entry name" value="adh_short"/>
    <property type="match status" value="1"/>
</dbReference>
<feature type="domain" description="Ketoreductase" evidence="5">
    <location>
        <begin position="12"/>
        <end position="197"/>
    </location>
</feature>
<dbReference type="InterPro" id="IPR036291">
    <property type="entry name" value="NAD(P)-bd_dom_sf"/>
</dbReference>
<evidence type="ECO:0000256" key="2">
    <source>
        <dbReference type="ARBA" id="ARBA00023002"/>
    </source>
</evidence>
<keyword evidence="4" id="KW-1133">Transmembrane helix</keyword>
<dbReference type="RefSeq" id="WP_257715614.1">
    <property type="nucleotide sequence ID" value="NZ_JANJOU010000004.1"/>
</dbReference>
<protein>
    <submittedName>
        <fullName evidence="6">SDR family oxidoreductase</fullName>
    </submittedName>
</protein>
<keyword evidence="2" id="KW-0560">Oxidoreductase</keyword>
<sequence>MPAPKLKPVSEQVIVITGASSGIGLATARMAAERGAALVLVARNEEALNALAEEIRAKGGRAEPVVADVADMAQVEAISARAIEAFGGFDTWCNNAGVAIYGELEDVPLEDQRRLFDTNYWGVVHGTLVAARHLKGKGGAIINTGSVLSERAMTLQGPYSAAKFAVKGVTEAFRTEFEAEGYPISVTLIKPGPIDTPYMEHARNHLGSPGLRNPPPAYHPRVVARAILHACETRTRDLYVGGGGFMMAMMGVHFPRLTDLIFEKIARPTQETEETGRMERRDNLYEPKEDLAETSSLSGPPPRKTSFLLEAQMNPLGPAGLLIGAAALLGGAAIGMYTLRRPKPVQERLADRAWRIGQSVARDAGHGIGTLGHEASRIAHRALDYAERAEREARPHLKHARKKAERFADRASRYASSAYDDARERGGDLYEEARDRGRSYYKQARGRGEDLYDTARKRGRGTYDDARDTGWSLFKRARDEGQDTYEDARDRGWSLFSKARDRGEDAYEDARDRGWSLFGRARDQGEEVYDRARKRGRETYEDARDEGWHLFGHARKEVDRRARQAAQEGDGLLDRINAFLKSRL</sequence>
<reference evidence="6 7" key="1">
    <citation type="submission" date="2022-06" db="EMBL/GenBank/DDBJ databases">
        <title>Roseomonas CN29.</title>
        <authorList>
            <person name="Cheng Y."/>
            <person name="He X."/>
        </authorList>
    </citation>
    <scope>NUCLEOTIDE SEQUENCE [LARGE SCALE GENOMIC DNA]</scope>
    <source>
        <strain evidence="6 7">CN29</strain>
    </source>
</reference>
<dbReference type="InterPro" id="IPR002347">
    <property type="entry name" value="SDR_fam"/>
</dbReference>
<dbReference type="InterPro" id="IPR020904">
    <property type="entry name" value="Sc_DH/Rdtase_CS"/>
</dbReference>
<evidence type="ECO:0000313" key="7">
    <source>
        <dbReference type="Proteomes" id="UP001524642"/>
    </source>
</evidence>
<dbReference type="SMART" id="SM00822">
    <property type="entry name" value="PKS_KR"/>
    <property type="match status" value="1"/>
</dbReference>
<proteinExistence type="inferred from homology"/>
<feature type="region of interest" description="Disordered" evidence="3">
    <location>
        <begin position="268"/>
        <end position="305"/>
    </location>
</feature>
<accession>A0ABT1X1G7</accession>
<dbReference type="PANTHER" id="PTHR44196:SF1">
    <property type="entry name" value="DEHYDROGENASE_REDUCTASE SDR FAMILY MEMBER 7B"/>
    <property type="match status" value="1"/>
</dbReference>
<evidence type="ECO:0000256" key="4">
    <source>
        <dbReference type="SAM" id="Phobius"/>
    </source>
</evidence>
<organism evidence="6 7">
    <name type="scientific">Roseomonas populi</name>
    <dbReference type="NCBI Taxonomy" id="3121582"/>
    <lineage>
        <taxon>Bacteria</taxon>
        <taxon>Pseudomonadati</taxon>
        <taxon>Pseudomonadota</taxon>
        <taxon>Alphaproteobacteria</taxon>
        <taxon>Acetobacterales</taxon>
        <taxon>Roseomonadaceae</taxon>
        <taxon>Roseomonas</taxon>
    </lineage>
</organism>
<comment type="caution">
    <text evidence="6">The sequence shown here is derived from an EMBL/GenBank/DDBJ whole genome shotgun (WGS) entry which is preliminary data.</text>
</comment>
<gene>
    <name evidence="6" type="ORF">NRP21_07760</name>
</gene>
<feature type="compositionally biased region" description="Basic and acidic residues" evidence="3">
    <location>
        <begin position="274"/>
        <end position="291"/>
    </location>
</feature>
<dbReference type="InterPro" id="IPR057326">
    <property type="entry name" value="KR_dom"/>
</dbReference>
<name>A0ABT1X1G7_9PROT</name>
<feature type="transmembrane region" description="Helical" evidence="4">
    <location>
        <begin position="316"/>
        <end position="339"/>
    </location>
</feature>
<dbReference type="NCBIfam" id="NF005495">
    <property type="entry name" value="PRK07109.1"/>
    <property type="match status" value="1"/>
</dbReference>
<dbReference type="Gene3D" id="3.40.50.720">
    <property type="entry name" value="NAD(P)-binding Rossmann-like Domain"/>
    <property type="match status" value="1"/>
</dbReference>
<dbReference type="PRINTS" id="PR00081">
    <property type="entry name" value="GDHRDH"/>
</dbReference>
<dbReference type="Proteomes" id="UP001524642">
    <property type="component" value="Unassembled WGS sequence"/>
</dbReference>
<keyword evidence="4" id="KW-0812">Transmembrane</keyword>
<comment type="similarity">
    <text evidence="1">Belongs to the short-chain dehydrogenases/reductases (SDR) family.</text>
</comment>
<evidence type="ECO:0000313" key="6">
    <source>
        <dbReference type="EMBL" id="MCR0981942.1"/>
    </source>
</evidence>